<dbReference type="EMBL" id="OW240924">
    <property type="protein sequence ID" value="CAH2328821.1"/>
    <property type="molecule type" value="Genomic_DNA"/>
</dbReference>
<dbReference type="PANTHER" id="PTHR16271:SF11">
    <property type="entry name" value="F-BOX ONLY PROTEIN 34"/>
    <property type="match status" value="1"/>
</dbReference>
<feature type="region of interest" description="Disordered" evidence="2">
    <location>
        <begin position="35"/>
        <end position="57"/>
    </location>
</feature>
<accession>A0AAD1TNF1</accession>
<evidence type="ECO:0000256" key="2">
    <source>
        <dbReference type="SAM" id="MobiDB-lite"/>
    </source>
</evidence>
<reference evidence="4" key="1">
    <citation type="submission" date="2022-03" db="EMBL/GenBank/DDBJ databases">
        <authorList>
            <person name="Alioto T."/>
            <person name="Alioto T."/>
            <person name="Gomez Garrido J."/>
        </authorList>
    </citation>
    <scope>NUCLEOTIDE SEQUENCE</scope>
</reference>
<dbReference type="SUPFAM" id="SSF81383">
    <property type="entry name" value="F-box domain"/>
    <property type="match status" value="1"/>
</dbReference>
<dbReference type="InterPro" id="IPR039594">
    <property type="entry name" value="FBXO34/46"/>
</dbReference>
<organism evidence="4 5">
    <name type="scientific">Pelobates cultripes</name>
    <name type="common">Western spadefoot toad</name>
    <dbReference type="NCBI Taxonomy" id="61616"/>
    <lineage>
        <taxon>Eukaryota</taxon>
        <taxon>Metazoa</taxon>
        <taxon>Chordata</taxon>
        <taxon>Craniata</taxon>
        <taxon>Vertebrata</taxon>
        <taxon>Euteleostomi</taxon>
        <taxon>Amphibia</taxon>
        <taxon>Batrachia</taxon>
        <taxon>Anura</taxon>
        <taxon>Pelobatoidea</taxon>
        <taxon>Pelobatidae</taxon>
        <taxon>Pelobates</taxon>
    </lineage>
</organism>
<evidence type="ECO:0000313" key="4">
    <source>
        <dbReference type="EMBL" id="CAH2328820.1"/>
    </source>
</evidence>
<keyword evidence="1" id="KW-0833">Ubl conjugation pathway</keyword>
<dbReference type="InterPro" id="IPR001810">
    <property type="entry name" value="F-box_dom"/>
</dbReference>
<dbReference type="PANTHER" id="PTHR16271">
    <property type="entry name" value="F-BOX ONLY PROTEIN 34/46 FAMILY MEMBER"/>
    <property type="match status" value="1"/>
</dbReference>
<protein>
    <submittedName>
        <fullName evidence="4">F-box only 34 isoform X1</fullName>
    </submittedName>
</protein>
<name>A0AAD1TNF1_PELCU</name>
<evidence type="ECO:0000259" key="3">
    <source>
        <dbReference type="PROSITE" id="PS50181"/>
    </source>
</evidence>
<dbReference type="EMBL" id="OW240924">
    <property type="protein sequence ID" value="CAH2328820.1"/>
    <property type="molecule type" value="Genomic_DNA"/>
</dbReference>
<dbReference type="AlphaFoldDB" id="A0AAD1TNF1"/>
<dbReference type="Proteomes" id="UP001295444">
    <property type="component" value="Chromosome 13"/>
</dbReference>
<keyword evidence="5" id="KW-1185">Reference proteome</keyword>
<proteinExistence type="predicted"/>
<feature type="domain" description="F-box" evidence="3">
    <location>
        <begin position="659"/>
        <end position="711"/>
    </location>
</feature>
<evidence type="ECO:0000313" key="5">
    <source>
        <dbReference type="Proteomes" id="UP001295444"/>
    </source>
</evidence>
<dbReference type="PROSITE" id="PS50181">
    <property type="entry name" value="FBOX"/>
    <property type="match status" value="1"/>
</dbReference>
<dbReference type="Pfam" id="PF00646">
    <property type="entry name" value="F-box"/>
    <property type="match status" value="1"/>
</dbReference>
<dbReference type="InterPro" id="IPR036047">
    <property type="entry name" value="F-box-like_dom_sf"/>
</dbReference>
<sequence length="794" mass="88015">MPGCDDVTHSPPHSCGVGARAGGFGVGVRAGALRVTETGGDTARSDTGPGDPADTKNSWAVPCAELESTWTGCDDTPWKQAVRMSSCRVGLYREPLKSSSFAYQHVKRLLGMHLKPYHKLQKKESFLETRSNRGMHLNNPNSAKEETCKGATKNCLPSNDDPSRLPLGAISQNTIQCNTVGLTPNSFEVRTKNVQSQTIHHGDTGEGPLDMCAIIKPGNTKEKVAFFAAHHYSNIRNSSMKMKCTADMNGRAAKRRKKSVDLKRVKNQLEKMQESQKCFLSDAHPNGVENCSMNYVANSDGILPDKPLSVIEMVAFLEQRASALLSDCVKPFNNNHTSRLPGTSKCSLPVSVSLMSPDKDNVEKDDQPESVCVLEMVAKLESECLRHQNVRESGGLSRSNSFRRNVGRMLLASGSQLDSNSSQKVSSISAETVENVEASANVPHNKTSFLVKSWANCPQAKAQETQSLSTVEDLYVANVDFDLVRETCLQFRSRGDISITVEPCTYSLHIKAVECVAESKNVTDCAVDDGESFDGFPAAAVNSGDVLMHTLPECEIRCTQDKALTLSCDSCPGTLFFQHNQNHAHVKVNSELKTQMEVQKKTAFSSALCIQNSSLIAQYAVSISSLGSVSQVLDTSIKRQVSHDFLETRFKIQQLLEPQQYMIFLPHHIIVKIFHYLPTRTLAALKCTSCYFKFIIEHYDIRPCDSLWVRDPRYKDDPCKQCKKKYAKGDVSLCWWHPKPYCQALPYGPGYWMCCHVSPKDSRGCKVGLHDNRWVPACHSFNRTICKKSESEED</sequence>
<gene>
    <name evidence="4" type="ORF">PECUL_23A011033</name>
</gene>
<evidence type="ECO:0000256" key="1">
    <source>
        <dbReference type="ARBA" id="ARBA00022786"/>
    </source>
</evidence>